<dbReference type="GO" id="GO:0005778">
    <property type="term" value="C:peroxisomal membrane"/>
    <property type="evidence" value="ECO:0007669"/>
    <property type="project" value="UniProtKB-SubCell"/>
</dbReference>
<dbReference type="Gene3D" id="3.30.40.10">
    <property type="entry name" value="Zinc/RING finger domain, C3HC4 (zinc finger)"/>
    <property type="match status" value="1"/>
</dbReference>
<dbReference type="SUPFAM" id="SSF57850">
    <property type="entry name" value="RING/U-box"/>
    <property type="match status" value="1"/>
</dbReference>
<proteinExistence type="inferred from homology"/>
<accession>A0A553PRV5</accession>
<dbReference type="PANTHER" id="PTHR48178">
    <property type="entry name" value="PEROXISOME BIOGENESIS FACTOR 2"/>
    <property type="match status" value="1"/>
</dbReference>
<dbReference type="GO" id="GO:0016740">
    <property type="term" value="F:transferase activity"/>
    <property type="evidence" value="ECO:0007669"/>
    <property type="project" value="UniProtKB-KW"/>
</dbReference>
<dbReference type="InterPro" id="IPR001841">
    <property type="entry name" value="Znf_RING"/>
</dbReference>
<comment type="caution">
    <text evidence="17">The sequence shown here is derived from an EMBL/GenBank/DDBJ whole genome shotgun (WGS) entry which is preliminary data.</text>
</comment>
<keyword evidence="9" id="KW-0833">Ubl conjugation pathway</keyword>
<evidence type="ECO:0000256" key="15">
    <source>
        <dbReference type="PROSITE-ProRule" id="PRU00175"/>
    </source>
</evidence>
<evidence type="ECO:0000313" key="18">
    <source>
        <dbReference type="Proteomes" id="UP000318571"/>
    </source>
</evidence>
<organism evidence="17 18">
    <name type="scientific">Tigriopus californicus</name>
    <name type="common">Marine copepod</name>
    <dbReference type="NCBI Taxonomy" id="6832"/>
    <lineage>
        <taxon>Eukaryota</taxon>
        <taxon>Metazoa</taxon>
        <taxon>Ecdysozoa</taxon>
        <taxon>Arthropoda</taxon>
        <taxon>Crustacea</taxon>
        <taxon>Multicrustacea</taxon>
        <taxon>Hexanauplia</taxon>
        <taxon>Copepoda</taxon>
        <taxon>Harpacticoida</taxon>
        <taxon>Harpacticidae</taxon>
        <taxon>Tigriopus</taxon>
    </lineage>
</organism>
<evidence type="ECO:0000256" key="14">
    <source>
        <dbReference type="ARBA" id="ARBA00023140"/>
    </source>
</evidence>
<name>A0A553PRV5_TIGCA</name>
<evidence type="ECO:0000256" key="13">
    <source>
        <dbReference type="ARBA" id="ARBA00023136"/>
    </source>
</evidence>
<reference evidence="17 18" key="1">
    <citation type="journal article" date="2018" name="Nat. Ecol. Evol.">
        <title>Genomic signatures of mitonuclear coevolution across populations of Tigriopus californicus.</title>
        <authorList>
            <person name="Barreto F.S."/>
            <person name="Watson E.T."/>
            <person name="Lima T.G."/>
            <person name="Willett C.S."/>
            <person name="Edmands S."/>
            <person name="Li W."/>
            <person name="Burton R.S."/>
        </authorList>
    </citation>
    <scope>NUCLEOTIDE SEQUENCE [LARGE SCALE GENOMIC DNA]</scope>
    <source>
        <strain evidence="17 18">San Diego</strain>
    </source>
</reference>
<comment type="subcellular location">
    <subcellularLocation>
        <location evidence="1">Peroxisome membrane</location>
        <topology evidence="1">Multi-pass membrane protein</topology>
    </subcellularLocation>
</comment>
<evidence type="ECO:0000256" key="6">
    <source>
        <dbReference type="ARBA" id="ARBA00022692"/>
    </source>
</evidence>
<evidence type="ECO:0000256" key="2">
    <source>
        <dbReference type="ARBA" id="ARBA00004906"/>
    </source>
</evidence>
<evidence type="ECO:0000256" key="1">
    <source>
        <dbReference type="ARBA" id="ARBA00004585"/>
    </source>
</evidence>
<keyword evidence="5" id="KW-0808">Transferase</keyword>
<evidence type="ECO:0000256" key="5">
    <source>
        <dbReference type="ARBA" id="ARBA00022679"/>
    </source>
</evidence>
<comment type="similarity">
    <text evidence="3">Belongs to the pex2/pex10/pex12 family.</text>
</comment>
<keyword evidence="6" id="KW-0812">Transmembrane</keyword>
<keyword evidence="4" id="KW-0813">Transport</keyword>
<feature type="domain" description="RING-type" evidence="16">
    <location>
        <begin position="207"/>
        <end position="247"/>
    </location>
</feature>
<keyword evidence="8 15" id="KW-0863">Zinc-finger</keyword>
<evidence type="ECO:0000256" key="7">
    <source>
        <dbReference type="ARBA" id="ARBA00022723"/>
    </source>
</evidence>
<dbReference type="STRING" id="6832.A0A553PRV5"/>
<evidence type="ECO:0000256" key="4">
    <source>
        <dbReference type="ARBA" id="ARBA00022448"/>
    </source>
</evidence>
<evidence type="ECO:0000313" key="17">
    <source>
        <dbReference type="EMBL" id="TRY80420.1"/>
    </source>
</evidence>
<dbReference type="EMBL" id="VCGU01000001">
    <property type="protein sequence ID" value="TRY80420.1"/>
    <property type="molecule type" value="Genomic_DNA"/>
</dbReference>
<dbReference type="PROSITE" id="PS50089">
    <property type="entry name" value="ZF_RING_2"/>
    <property type="match status" value="1"/>
</dbReference>
<keyword evidence="12" id="KW-1133">Transmembrane helix</keyword>
<protein>
    <recommendedName>
        <fullName evidence="16">RING-type domain-containing protein</fullName>
    </recommendedName>
</protein>
<evidence type="ECO:0000256" key="11">
    <source>
        <dbReference type="ARBA" id="ARBA00022927"/>
    </source>
</evidence>
<evidence type="ECO:0000256" key="10">
    <source>
        <dbReference type="ARBA" id="ARBA00022833"/>
    </source>
</evidence>
<keyword evidence="13" id="KW-0472">Membrane</keyword>
<comment type="pathway">
    <text evidence="2">Protein modification; protein ubiquitination.</text>
</comment>
<dbReference type="InterPro" id="IPR025654">
    <property type="entry name" value="PEX2/10"/>
</dbReference>
<evidence type="ECO:0000259" key="16">
    <source>
        <dbReference type="PROSITE" id="PS50089"/>
    </source>
</evidence>
<dbReference type="GO" id="GO:0016558">
    <property type="term" value="P:protein import into peroxisome matrix"/>
    <property type="evidence" value="ECO:0007669"/>
    <property type="project" value="InterPro"/>
</dbReference>
<keyword evidence="7" id="KW-0479">Metal-binding</keyword>
<sequence length="261" mass="29493">MSRALILDAALLYKDLANQLHEHLFQDVFKYMPLDSTSTSLLNLGSELRTILKILIDYWHWNHLKCLHPGQYALNISIDGLTRPKFILYTVLQTIPSYLVDREAQTRNMITPTRGVQKVIHYVESSIQFLREGLYPNLTTRLLKLKPNVPKSGQAVDGGALSRELFWHTLLELVTILLPLVQGSKLDNWIQAKLAQDKPVQTDSTICSICDQTLIIPSSCSTCSHISCHFCLSTALRSNEVYNCAVCGVVQDKTSLRQIKL</sequence>
<keyword evidence="10" id="KW-0862">Zinc</keyword>
<gene>
    <name evidence="17" type="ORF">TCAL_04802</name>
</gene>
<dbReference type="PANTHER" id="PTHR48178:SF1">
    <property type="entry name" value="PEROXISOME BIOGENESIS FACTOR 2"/>
    <property type="match status" value="1"/>
</dbReference>
<evidence type="ECO:0000256" key="12">
    <source>
        <dbReference type="ARBA" id="ARBA00022989"/>
    </source>
</evidence>
<evidence type="ECO:0000256" key="8">
    <source>
        <dbReference type="ARBA" id="ARBA00022771"/>
    </source>
</evidence>
<keyword evidence="14" id="KW-0576">Peroxisome</keyword>
<keyword evidence="11" id="KW-0653">Protein transport</keyword>
<dbReference type="Proteomes" id="UP000318571">
    <property type="component" value="Chromosome 12"/>
</dbReference>
<keyword evidence="18" id="KW-1185">Reference proteome</keyword>
<evidence type="ECO:0000256" key="3">
    <source>
        <dbReference type="ARBA" id="ARBA00008704"/>
    </source>
</evidence>
<evidence type="ECO:0000256" key="9">
    <source>
        <dbReference type="ARBA" id="ARBA00022786"/>
    </source>
</evidence>
<dbReference type="GO" id="GO:0008270">
    <property type="term" value="F:zinc ion binding"/>
    <property type="evidence" value="ECO:0007669"/>
    <property type="project" value="UniProtKB-KW"/>
</dbReference>
<dbReference type="InterPro" id="IPR013083">
    <property type="entry name" value="Znf_RING/FYVE/PHD"/>
</dbReference>
<dbReference type="AlphaFoldDB" id="A0A553PRV5"/>